<sequence>MNAQQYCHLGNVWVVCFLSFISTGVYGGDELHTVSVVGTASRPYVNANGGNPVLFPSTTGNQQQLSGYLRSGHHRPQAVYYGAQRLYNTQPAMTGAPPYRVGSYGVQQYTVLQGNRGLQVNAESRLLPHVLMHTCANTRPLR</sequence>
<keyword evidence="2" id="KW-1185">Reference proteome</keyword>
<organism evidence="2 3">
    <name type="scientific">Ascaris lumbricoides</name>
    <name type="common">Giant roundworm</name>
    <dbReference type="NCBI Taxonomy" id="6252"/>
    <lineage>
        <taxon>Eukaryota</taxon>
        <taxon>Metazoa</taxon>
        <taxon>Ecdysozoa</taxon>
        <taxon>Nematoda</taxon>
        <taxon>Chromadorea</taxon>
        <taxon>Rhabditida</taxon>
        <taxon>Spirurina</taxon>
        <taxon>Ascaridomorpha</taxon>
        <taxon>Ascaridoidea</taxon>
        <taxon>Ascarididae</taxon>
        <taxon>Ascaris</taxon>
    </lineage>
</organism>
<evidence type="ECO:0000313" key="2">
    <source>
        <dbReference type="Proteomes" id="UP000036681"/>
    </source>
</evidence>
<name>A0A0M3HVR3_ASCLU</name>
<dbReference type="AlphaFoldDB" id="A0A0M3HVR3"/>
<proteinExistence type="predicted"/>
<feature type="chain" id="PRO_5005656412" evidence="1">
    <location>
        <begin position="28"/>
        <end position="142"/>
    </location>
</feature>
<evidence type="ECO:0000313" key="3">
    <source>
        <dbReference type="WBParaSite" id="ALUE_0000709201-mRNA-1"/>
    </source>
</evidence>
<protein>
    <submittedName>
        <fullName evidence="3">Secreted protein</fullName>
    </submittedName>
</protein>
<evidence type="ECO:0000256" key="1">
    <source>
        <dbReference type="SAM" id="SignalP"/>
    </source>
</evidence>
<keyword evidence="1" id="KW-0732">Signal</keyword>
<dbReference type="WBParaSite" id="ALUE_0000709201-mRNA-1">
    <property type="protein sequence ID" value="ALUE_0000709201-mRNA-1"/>
    <property type="gene ID" value="ALUE_0000709201"/>
</dbReference>
<feature type="signal peptide" evidence="1">
    <location>
        <begin position="1"/>
        <end position="27"/>
    </location>
</feature>
<dbReference type="Proteomes" id="UP000036681">
    <property type="component" value="Unplaced"/>
</dbReference>
<reference evidence="3" key="1">
    <citation type="submission" date="2017-02" db="UniProtKB">
        <authorList>
            <consortium name="WormBaseParasite"/>
        </authorList>
    </citation>
    <scope>IDENTIFICATION</scope>
</reference>
<accession>A0A0M3HVR3</accession>